<dbReference type="Gene3D" id="2.60.40.150">
    <property type="entry name" value="C2 domain"/>
    <property type="match status" value="1"/>
</dbReference>
<sequence>MSETKLVASKQEKDKLELEHRDYAADANQKGIAKLLENSSIILNQNNSKGTRSSTEIKGNEYICTSKYQVEVDRNRQQRCNPSKEAPDQNQSRGKPLISPRPRTSSGKLCANEKPRWNSSSKIDRRDFSLEKLTKNWKPIPSKCFNSGQSDQFVYGRLYRSSSLKRSLSSPPIKSHEEASQNVTSRISENEISSQNSRNMAPKATVSLSKSVNQADNDDSTPNLPLLKSCQNENECSKHSVSLKSTKATVSKNGLKYKDCQEHTSEHSSNYSSTSINEETPGLQNRNVINESLPLLSTSPSESCSVDSFECFKLDHALASVESDGYNVGPIILHLINQTDQMVICSVPKSEYKRKRIQLSGENKGDYLPVNPSNTTRPFNTPPSVFYANENDVSLEGHQYESDVQSFKTSLKPAIASIIDESNLFNILNSAQEHGGYVAINQTLPENMPSHSKSSSLDELSDYSLSLSMTDLHNYSDYDGEYLFDQNSPNGAEFQYEISANNADRWKRHTEEYGAEFMGCYDEFSEDFLCNNEPSFANVSNAKDMDKLHSFSDDISATIAEMKQYTKEVKENKPLPSNSNFIRPPEIENMKLFLTRPGGHSSSISLTTNNKPLLSTQIVNETTILPQNSLIDEFPGSRRNYAKLQSPEYILRRYPPERLGKEMDRLRVALIGIRVRFKNEGITNRAVAKELRQSYRGVISALRDLFNSEKDTKCMNILNALRSMMVQCVEQFAVIITNKVIPNNWLPNWDKAILMRHNYAYIKSAHINRGILFVDESFPNTPATVESLSGENPSPPEFKRIWEISEYPVIKAEGPPGAICLGSLSNVNFISAISMIAERSQLLENLFPDLKEMNDLRYVRNYTGAFRIRFWIDGVFTFVVIDDALPMINGKIICPHSSNQNEFWPSLLAKAYAKLLGGYDRLENLRLEDVLQDLTGCVMDTITFQDVIAANDFRKIELFETLGQSLNEGSIVLLCTKSDLISKEAADKSKEDSPTENKSNDFSDELCAPRRLGSVDQATGLCSNHAYMLTKTCVVPKDPSAMGAVLTALKLTKDTPKDRLLRLRSEWENLSIKDRSRIGLVSSTEAEFWMPLSAILTHFTGAIVARLPKTGMFASFSLSEYNGIWRADNSGGSLDFRNSFLQNPQYLFEMVKDTPEEVLVSLSRKYTWDLETRKVVEQTSSPAIGFALLKVESNRDVKAHLLSSCSVVDAHPTKSHRAVFGRYNLSHGRYVLVPFLKEPQQKGDYFLRLYLPRNVMNKELIYDKPPKGPFEFFTGSPKIITRIEILRGENLESLKKKSFGKKSTSSPYCKVFCENSSCTGQMISDNTNPTWNESFIFFRTKPSKQPIRIEVYNKQAFGADEFLGEGILNAPESTENGDREVNLFTKARNIADRVRLKGTIHVSITTVDMANFMEI</sequence>
<protein>
    <submittedName>
        <fullName evidence="12">Calpain catalytic domain-containing protein</fullName>
    </submittedName>
</protein>
<dbReference type="PROSITE" id="PS50004">
    <property type="entry name" value="C2"/>
    <property type="match status" value="1"/>
</dbReference>
<reference evidence="12" key="1">
    <citation type="submission" date="2016-04" db="UniProtKB">
        <authorList>
            <consortium name="WormBaseParasite"/>
        </authorList>
    </citation>
    <scope>IDENTIFICATION</scope>
</reference>
<reference evidence="10 11" key="2">
    <citation type="submission" date="2018-11" db="EMBL/GenBank/DDBJ databases">
        <authorList>
            <consortium name="Pathogen Informatics"/>
        </authorList>
    </citation>
    <scope>NUCLEOTIDE SEQUENCE [LARGE SCALE GENOMIC DNA]</scope>
</reference>
<dbReference type="Pfam" id="PF00168">
    <property type="entry name" value="C2"/>
    <property type="match status" value="1"/>
</dbReference>
<feature type="compositionally biased region" description="Polar residues" evidence="7">
    <location>
        <begin position="180"/>
        <end position="199"/>
    </location>
</feature>
<feature type="compositionally biased region" description="Polar residues" evidence="7">
    <location>
        <begin position="371"/>
        <end position="382"/>
    </location>
</feature>
<dbReference type="InterPro" id="IPR022683">
    <property type="entry name" value="Calpain_III"/>
</dbReference>
<dbReference type="InterPro" id="IPR001300">
    <property type="entry name" value="Peptidase_C2_calpain_cat"/>
</dbReference>
<feature type="domain" description="C2" evidence="8">
    <location>
        <begin position="1262"/>
        <end position="1385"/>
    </location>
</feature>
<dbReference type="InterPro" id="IPR035892">
    <property type="entry name" value="C2_domain_sf"/>
</dbReference>
<dbReference type="Pfam" id="PF00648">
    <property type="entry name" value="Peptidase_C2"/>
    <property type="match status" value="1"/>
</dbReference>
<dbReference type="InterPro" id="IPR036213">
    <property type="entry name" value="Calpain_III_sf"/>
</dbReference>
<dbReference type="STRING" id="102285.A0A158QIV2"/>
<feature type="compositionally biased region" description="Low complexity" evidence="7">
    <location>
        <begin position="267"/>
        <end position="280"/>
    </location>
</feature>
<dbReference type="SMART" id="SM00720">
    <property type="entry name" value="calpain_III"/>
    <property type="match status" value="1"/>
</dbReference>
<feature type="compositionally biased region" description="Basic and acidic residues" evidence="7">
    <location>
        <begin position="985"/>
        <end position="1001"/>
    </location>
</feature>
<dbReference type="InterPro" id="IPR000008">
    <property type="entry name" value="C2_dom"/>
</dbReference>
<keyword evidence="4" id="KW-0788">Thiol protease</keyword>
<dbReference type="PANTHER" id="PTHR10183:SF379">
    <property type="entry name" value="CALPAIN-5"/>
    <property type="match status" value="1"/>
</dbReference>
<dbReference type="InterPro" id="IPR022682">
    <property type="entry name" value="Calpain_domain_III"/>
</dbReference>
<dbReference type="SMART" id="SM00230">
    <property type="entry name" value="CysPc"/>
    <property type="match status" value="1"/>
</dbReference>
<dbReference type="SMART" id="SM00239">
    <property type="entry name" value="C2"/>
    <property type="match status" value="1"/>
</dbReference>
<dbReference type="PROSITE" id="PS50203">
    <property type="entry name" value="CALPAIN_CAT"/>
    <property type="match status" value="1"/>
</dbReference>
<evidence type="ECO:0000313" key="10">
    <source>
        <dbReference type="EMBL" id="VDO07631.1"/>
    </source>
</evidence>
<feature type="region of interest" description="Disordered" evidence="7">
    <location>
        <begin position="166"/>
        <end position="226"/>
    </location>
</feature>
<comment type="caution">
    <text evidence="6">Lacks conserved residue(s) required for the propagation of feature annotation.</text>
</comment>
<keyword evidence="11" id="KW-1185">Reference proteome</keyword>
<feature type="region of interest" description="Disordered" evidence="7">
    <location>
        <begin position="259"/>
        <end position="284"/>
    </location>
</feature>
<dbReference type="GO" id="GO:0006508">
    <property type="term" value="P:proteolysis"/>
    <property type="evidence" value="ECO:0007669"/>
    <property type="project" value="UniProtKB-KW"/>
</dbReference>
<organism evidence="12">
    <name type="scientific">Rodentolepis nana</name>
    <name type="common">Dwarf tapeworm</name>
    <name type="synonym">Hymenolepis nana</name>
    <dbReference type="NCBI Taxonomy" id="102285"/>
    <lineage>
        <taxon>Eukaryota</taxon>
        <taxon>Metazoa</taxon>
        <taxon>Spiralia</taxon>
        <taxon>Lophotrochozoa</taxon>
        <taxon>Platyhelminthes</taxon>
        <taxon>Cestoda</taxon>
        <taxon>Eucestoda</taxon>
        <taxon>Cyclophyllidea</taxon>
        <taxon>Hymenolepididae</taxon>
        <taxon>Rodentolepis</taxon>
    </lineage>
</organism>
<feature type="active site" evidence="5">
    <location>
        <position position="1025"/>
    </location>
</feature>
<proteinExistence type="inferred from homology"/>
<feature type="region of interest" description="Disordered" evidence="7">
    <location>
        <begin position="363"/>
        <end position="382"/>
    </location>
</feature>
<evidence type="ECO:0000256" key="3">
    <source>
        <dbReference type="ARBA" id="ARBA00022801"/>
    </source>
</evidence>
<dbReference type="SUPFAM" id="SSF54001">
    <property type="entry name" value="Cysteine proteinases"/>
    <property type="match status" value="1"/>
</dbReference>
<dbReference type="EMBL" id="UZAE01012970">
    <property type="protein sequence ID" value="VDO07631.1"/>
    <property type="molecule type" value="Genomic_DNA"/>
</dbReference>
<feature type="compositionally biased region" description="Basic and acidic residues" evidence="7">
    <location>
        <begin position="111"/>
        <end position="122"/>
    </location>
</feature>
<evidence type="ECO:0000256" key="6">
    <source>
        <dbReference type="PROSITE-ProRule" id="PRU00239"/>
    </source>
</evidence>
<dbReference type="InterPro" id="IPR022684">
    <property type="entry name" value="Calpain_cysteine_protease"/>
</dbReference>
<dbReference type="PANTHER" id="PTHR10183">
    <property type="entry name" value="CALPAIN"/>
    <property type="match status" value="1"/>
</dbReference>
<evidence type="ECO:0000256" key="1">
    <source>
        <dbReference type="ARBA" id="ARBA00007623"/>
    </source>
</evidence>
<evidence type="ECO:0000259" key="8">
    <source>
        <dbReference type="PROSITE" id="PS50004"/>
    </source>
</evidence>
<dbReference type="Proteomes" id="UP000278807">
    <property type="component" value="Unassembled WGS sequence"/>
</dbReference>
<dbReference type="InterPro" id="IPR038765">
    <property type="entry name" value="Papain-like_cys_pep_sf"/>
</dbReference>
<keyword evidence="2" id="KW-0645">Protease</keyword>
<dbReference type="Gene3D" id="2.60.120.380">
    <property type="match status" value="1"/>
</dbReference>
<dbReference type="WBParaSite" id="HNAJ_0001029801-mRNA-1">
    <property type="protein sequence ID" value="HNAJ_0001029801-mRNA-1"/>
    <property type="gene ID" value="HNAJ_0001029801"/>
</dbReference>
<dbReference type="Gene3D" id="3.90.70.10">
    <property type="entry name" value="Cysteine proteinases"/>
    <property type="match status" value="1"/>
</dbReference>
<accession>A0A158QIV2</accession>
<feature type="region of interest" description="Disordered" evidence="7">
    <location>
        <begin position="75"/>
        <end position="122"/>
    </location>
</feature>
<dbReference type="PRINTS" id="PR00704">
    <property type="entry name" value="CALPAIN"/>
</dbReference>
<evidence type="ECO:0000313" key="12">
    <source>
        <dbReference type="WBParaSite" id="HNAJ_0001029801-mRNA-1"/>
    </source>
</evidence>
<dbReference type="Pfam" id="PF01067">
    <property type="entry name" value="Calpain_III"/>
    <property type="match status" value="1"/>
</dbReference>
<evidence type="ECO:0000256" key="4">
    <source>
        <dbReference type="ARBA" id="ARBA00022807"/>
    </source>
</evidence>
<dbReference type="SUPFAM" id="SSF49562">
    <property type="entry name" value="C2 domain (Calcium/lipid-binding domain, CaLB)"/>
    <property type="match status" value="1"/>
</dbReference>
<evidence type="ECO:0000256" key="7">
    <source>
        <dbReference type="SAM" id="MobiDB-lite"/>
    </source>
</evidence>
<dbReference type="OrthoDB" id="424753at2759"/>
<name>A0A158QIV2_RODNA</name>
<dbReference type="GO" id="GO:0004198">
    <property type="term" value="F:calcium-dependent cysteine-type endopeptidase activity"/>
    <property type="evidence" value="ECO:0007669"/>
    <property type="project" value="InterPro"/>
</dbReference>
<feature type="region of interest" description="Disordered" evidence="7">
    <location>
        <begin position="985"/>
        <end position="1004"/>
    </location>
</feature>
<dbReference type="GO" id="GO:0005737">
    <property type="term" value="C:cytoplasm"/>
    <property type="evidence" value="ECO:0007669"/>
    <property type="project" value="TreeGrafter"/>
</dbReference>
<feature type="domain" description="Calpain catalytic" evidence="9">
    <location>
        <begin position="772"/>
        <end position="1108"/>
    </location>
</feature>
<evidence type="ECO:0000259" key="9">
    <source>
        <dbReference type="PROSITE" id="PS50203"/>
    </source>
</evidence>
<keyword evidence="3" id="KW-0378">Hydrolase</keyword>
<gene>
    <name evidence="10" type="ORF">HNAJ_LOCUS10293</name>
</gene>
<evidence type="ECO:0000256" key="5">
    <source>
        <dbReference type="PIRSR" id="PIRSR622684-1"/>
    </source>
</evidence>
<dbReference type="SUPFAM" id="SSF49758">
    <property type="entry name" value="Calpain large subunit, middle domain (domain III)"/>
    <property type="match status" value="1"/>
</dbReference>
<comment type="similarity">
    <text evidence="1">Belongs to the peptidase C2 family.</text>
</comment>
<evidence type="ECO:0000256" key="2">
    <source>
        <dbReference type="ARBA" id="ARBA00022670"/>
    </source>
</evidence>
<feature type="compositionally biased region" description="Polar residues" evidence="7">
    <location>
        <begin position="206"/>
        <end position="226"/>
    </location>
</feature>
<evidence type="ECO:0000313" key="11">
    <source>
        <dbReference type="Proteomes" id="UP000278807"/>
    </source>
</evidence>